<dbReference type="InterPro" id="IPR036390">
    <property type="entry name" value="WH_DNA-bd_sf"/>
</dbReference>
<evidence type="ECO:0000256" key="2">
    <source>
        <dbReference type="ARBA" id="ARBA00023015"/>
    </source>
</evidence>
<dbReference type="Gene3D" id="1.10.10.10">
    <property type="entry name" value="Winged helix-like DNA-binding domain superfamily/Winged helix DNA-binding domain"/>
    <property type="match status" value="1"/>
</dbReference>
<evidence type="ECO:0000256" key="3">
    <source>
        <dbReference type="ARBA" id="ARBA00023125"/>
    </source>
</evidence>
<evidence type="ECO:0000256" key="4">
    <source>
        <dbReference type="ARBA" id="ARBA00023163"/>
    </source>
</evidence>
<keyword evidence="4" id="KW-0804">Transcription</keyword>
<dbReference type="Gene3D" id="3.40.190.10">
    <property type="entry name" value="Periplasmic binding protein-like II"/>
    <property type="match status" value="2"/>
</dbReference>
<dbReference type="PROSITE" id="PS50931">
    <property type="entry name" value="HTH_LYSR"/>
    <property type="match status" value="1"/>
</dbReference>
<evidence type="ECO:0000256" key="1">
    <source>
        <dbReference type="ARBA" id="ARBA00009437"/>
    </source>
</evidence>
<evidence type="ECO:0000313" key="7">
    <source>
        <dbReference type="Proteomes" id="UP000256805"/>
    </source>
</evidence>
<protein>
    <submittedName>
        <fullName evidence="6">Putative transcriptional regulator, LysR family</fullName>
    </submittedName>
</protein>
<feature type="domain" description="HTH lysR-type" evidence="5">
    <location>
        <begin position="67"/>
        <end position="124"/>
    </location>
</feature>
<dbReference type="EMBL" id="OVTA01000044">
    <property type="protein sequence ID" value="SPS01482.1"/>
    <property type="molecule type" value="Genomic_DNA"/>
</dbReference>
<dbReference type="PRINTS" id="PR00039">
    <property type="entry name" value="HTHLYSR"/>
</dbReference>
<evidence type="ECO:0000313" key="6">
    <source>
        <dbReference type="EMBL" id="SPS01482.1"/>
    </source>
</evidence>
<keyword evidence="2" id="KW-0805">Transcription regulation</keyword>
<dbReference type="InterPro" id="IPR000847">
    <property type="entry name" value="LysR_HTH_N"/>
</dbReference>
<organism evidence="6 7">
    <name type="scientific">Cupriavidus taiwanensis</name>
    <dbReference type="NCBI Taxonomy" id="164546"/>
    <lineage>
        <taxon>Bacteria</taxon>
        <taxon>Pseudomonadati</taxon>
        <taxon>Pseudomonadota</taxon>
        <taxon>Betaproteobacteria</taxon>
        <taxon>Burkholderiales</taxon>
        <taxon>Burkholderiaceae</taxon>
        <taxon>Cupriavidus</taxon>
    </lineage>
</organism>
<dbReference type="Pfam" id="PF00126">
    <property type="entry name" value="HTH_1"/>
    <property type="match status" value="1"/>
</dbReference>
<dbReference type="InterPro" id="IPR005119">
    <property type="entry name" value="LysR_subst-bd"/>
</dbReference>
<reference evidence="6 7" key="1">
    <citation type="submission" date="2018-01" db="EMBL/GenBank/DDBJ databases">
        <authorList>
            <person name="Gaut B.S."/>
            <person name="Morton B.R."/>
            <person name="Clegg M.T."/>
            <person name="Duvall M.R."/>
        </authorList>
    </citation>
    <scope>NUCLEOTIDE SEQUENCE [LARGE SCALE GENOMIC DNA]</scope>
    <source>
        <strain evidence="6">Cupriavidus taiwanensis cmp 52</strain>
    </source>
</reference>
<sequence length="368" mass="39741">MAGATLSPVVVVLSDGVYVAGRYATNEEFGICHIDIGIGIHPMNIPTLSATADAVHAAPAWHSHTRLKTRQLLLLLAVADEGSIHRAAERLAMTQPAASKLLRELEEMLSVPLFERLPRGMAPTDYGRAMIRHARAVIGSLNQAREEVLALKAGRLGHVAIGAITSPGVRLLPAAIASVKARYPGLRVSVEIDNSNVLLDRLGQEKLDMVVARLFPEHDKGRLRYEPMAQEPVCAVVRPGHPMLAAPALALADTTDAAWLIPPAGTVLRHRFELMFQRASLAPPTNVVETAALLFLTRMVTQSDMIAVLTADVAQYYAAFGMVEVLPMAMPCHMDDFGLITPTDRLMSPGALLVADALRETALRIYGQ</sequence>
<dbReference type="GO" id="GO:0003700">
    <property type="term" value="F:DNA-binding transcription factor activity"/>
    <property type="evidence" value="ECO:0007669"/>
    <property type="project" value="InterPro"/>
</dbReference>
<evidence type="ECO:0000259" key="5">
    <source>
        <dbReference type="PROSITE" id="PS50931"/>
    </source>
</evidence>
<dbReference type="PANTHER" id="PTHR30419">
    <property type="entry name" value="HTH-TYPE TRANSCRIPTIONAL REGULATOR YBHD"/>
    <property type="match status" value="1"/>
</dbReference>
<dbReference type="InterPro" id="IPR036388">
    <property type="entry name" value="WH-like_DNA-bd_sf"/>
</dbReference>
<dbReference type="AlphaFoldDB" id="A0A375J9Q2"/>
<name>A0A375J9Q2_9BURK</name>
<keyword evidence="3" id="KW-0238">DNA-binding</keyword>
<dbReference type="FunFam" id="1.10.10.10:FF:000001">
    <property type="entry name" value="LysR family transcriptional regulator"/>
    <property type="match status" value="1"/>
</dbReference>
<dbReference type="InterPro" id="IPR050950">
    <property type="entry name" value="HTH-type_LysR_regulators"/>
</dbReference>
<comment type="similarity">
    <text evidence="1">Belongs to the LysR transcriptional regulatory family.</text>
</comment>
<accession>A0A375J9Q2</accession>
<dbReference type="Proteomes" id="UP000256805">
    <property type="component" value="Unassembled WGS sequence"/>
</dbReference>
<dbReference type="SUPFAM" id="SSF53850">
    <property type="entry name" value="Periplasmic binding protein-like II"/>
    <property type="match status" value="1"/>
</dbReference>
<dbReference type="SUPFAM" id="SSF46785">
    <property type="entry name" value="Winged helix' DNA-binding domain"/>
    <property type="match status" value="1"/>
</dbReference>
<gene>
    <name evidence="6" type="ORF">CBM2634_B30064</name>
</gene>
<proteinExistence type="inferred from homology"/>
<dbReference type="PANTHER" id="PTHR30419:SF8">
    <property type="entry name" value="NITROGEN ASSIMILATION TRANSCRIPTIONAL ACTIVATOR-RELATED"/>
    <property type="match status" value="1"/>
</dbReference>
<dbReference type="GO" id="GO:0005829">
    <property type="term" value="C:cytosol"/>
    <property type="evidence" value="ECO:0007669"/>
    <property type="project" value="TreeGrafter"/>
</dbReference>
<dbReference type="GO" id="GO:0003677">
    <property type="term" value="F:DNA binding"/>
    <property type="evidence" value="ECO:0007669"/>
    <property type="project" value="UniProtKB-KW"/>
</dbReference>
<dbReference type="Pfam" id="PF03466">
    <property type="entry name" value="LysR_substrate"/>
    <property type="match status" value="1"/>
</dbReference>